<reference evidence="1" key="1">
    <citation type="journal article" date="2022" name="bioRxiv">
        <title>Sequencing and chromosome-scale assembly of the giantPleurodeles waltlgenome.</title>
        <authorList>
            <person name="Brown T."/>
            <person name="Elewa A."/>
            <person name="Iarovenko S."/>
            <person name="Subramanian E."/>
            <person name="Araus A.J."/>
            <person name="Petzold A."/>
            <person name="Susuki M."/>
            <person name="Suzuki K.-i.T."/>
            <person name="Hayashi T."/>
            <person name="Toyoda A."/>
            <person name="Oliveira C."/>
            <person name="Osipova E."/>
            <person name="Leigh N.D."/>
            <person name="Simon A."/>
            <person name="Yun M.H."/>
        </authorList>
    </citation>
    <scope>NUCLEOTIDE SEQUENCE</scope>
    <source>
        <strain evidence="1">20211129_DDA</strain>
        <tissue evidence="1">Liver</tissue>
    </source>
</reference>
<evidence type="ECO:0000313" key="1">
    <source>
        <dbReference type="EMBL" id="KAJ1130890.1"/>
    </source>
</evidence>
<keyword evidence="2" id="KW-1185">Reference proteome</keyword>
<comment type="caution">
    <text evidence="1">The sequence shown here is derived from an EMBL/GenBank/DDBJ whole genome shotgun (WGS) entry which is preliminary data.</text>
</comment>
<accession>A0AAV7PS61</accession>
<evidence type="ECO:0000313" key="2">
    <source>
        <dbReference type="Proteomes" id="UP001066276"/>
    </source>
</evidence>
<dbReference type="Proteomes" id="UP001066276">
    <property type="component" value="Chromosome 7"/>
</dbReference>
<name>A0AAV7PS61_PLEWA</name>
<dbReference type="AlphaFoldDB" id="A0AAV7PS61"/>
<protein>
    <submittedName>
        <fullName evidence="1">Uncharacterized protein</fullName>
    </submittedName>
</protein>
<proteinExistence type="predicted"/>
<dbReference type="EMBL" id="JANPWB010000011">
    <property type="protein sequence ID" value="KAJ1130890.1"/>
    <property type="molecule type" value="Genomic_DNA"/>
</dbReference>
<gene>
    <name evidence="1" type="ORF">NDU88_009234</name>
</gene>
<organism evidence="1 2">
    <name type="scientific">Pleurodeles waltl</name>
    <name type="common">Iberian ribbed newt</name>
    <dbReference type="NCBI Taxonomy" id="8319"/>
    <lineage>
        <taxon>Eukaryota</taxon>
        <taxon>Metazoa</taxon>
        <taxon>Chordata</taxon>
        <taxon>Craniata</taxon>
        <taxon>Vertebrata</taxon>
        <taxon>Euteleostomi</taxon>
        <taxon>Amphibia</taxon>
        <taxon>Batrachia</taxon>
        <taxon>Caudata</taxon>
        <taxon>Salamandroidea</taxon>
        <taxon>Salamandridae</taxon>
        <taxon>Pleurodelinae</taxon>
        <taxon>Pleurodeles</taxon>
    </lineage>
</organism>
<sequence>MLHEPGQLLGGAGNVLRPSLVGGRMCGPAGGGASSLPRPLVCGSPHHVLYHCTVGKAVCVPLSPIPFTHLLSWCRSTHQVTSSRLAQFRYAGDRSSSFALSPRECTVSPAVVRWARLGPRGPPSPQVHEPLWCRVRGMMPISEVDAVSALWSSQS</sequence>